<comment type="cofactor">
    <cofactor evidence="1">
        <name>Mg(2+)</name>
        <dbReference type="ChEBI" id="CHEBI:18420"/>
    </cofactor>
</comment>
<dbReference type="CTD" id="563108"/>
<keyword evidence="4 10" id="KW-0479">Metal-binding</keyword>
<dbReference type="GO" id="GO:0008270">
    <property type="term" value="F:zinc ion binding"/>
    <property type="evidence" value="ECO:0007669"/>
    <property type="project" value="UniProtKB-KW"/>
</dbReference>
<comment type="similarity">
    <text evidence="2">Belongs to the ZC3H12 family.</text>
</comment>
<dbReference type="RefSeq" id="XP_019738797.1">
    <property type="nucleotide sequence ID" value="XM_019883238.1"/>
</dbReference>
<dbReference type="RefSeq" id="XP_019738794.1">
    <property type="nucleotide sequence ID" value="XM_019883235.1"/>
</dbReference>
<dbReference type="RefSeq" id="XP_019738793.1">
    <property type="nucleotide sequence ID" value="XM_019883234.1"/>
</dbReference>
<dbReference type="InterPro" id="IPR040757">
    <property type="entry name" value="Regnase_1/ZC3H12_C"/>
</dbReference>
<dbReference type="RefSeq" id="XP_019738795.1">
    <property type="nucleotide sequence ID" value="XM_019883236.1"/>
</dbReference>
<dbReference type="InterPro" id="IPR000571">
    <property type="entry name" value="Znf_CCCH"/>
</dbReference>
<dbReference type="PANTHER" id="PTHR12876:SF10">
    <property type="entry name" value="ENDORIBONUCLEASE ZC3H12A"/>
    <property type="match status" value="1"/>
</dbReference>
<dbReference type="AlphaFoldDB" id="A0A3Q2YZT5"/>
<feature type="compositionally biased region" description="Basic and acidic residues" evidence="11">
    <location>
        <begin position="100"/>
        <end position="109"/>
    </location>
</feature>
<reference evidence="13" key="1">
    <citation type="submission" date="2025-08" db="UniProtKB">
        <authorList>
            <consortium name="Ensembl"/>
        </authorList>
    </citation>
    <scope>IDENTIFICATION</scope>
</reference>
<sequence length="517" mass="57936">MEPTGFTPSPDESDPSPSHQHLEAQLDFFHKLGYSTAQVKVVLKKYGPETDRNQVLGELVRMKADPSFWQEPLTTLSIPLTQDTIPSTESTGTSPLGSPTRKDGGDDKDALRPIVIDGSNVAMSHGNKEVFSCMGIQLAVDFFLERGHTAVTVFVPSWRKEQPRPDVPISDQKILADLERKKYLTFTPSRRVGHKRVVCNDDKFIVQLAFDTGGVIVSNDVYRDLQVDKPEWKSCIEERLLMYSFVNDKFMVPDDPLGRDGPNLENFLRWSPKTQKKPPCPYGKKCTYGLRCKYLHPGRVKQSNCLLADELREKAKVPSVRSPVPSQSLSLVEDVARTLTLGLEKSPLRKDKVIHCSKQKVSCRKGKNSLDFSEHGSHKQLDSGIGSIENQSVEGQQANCHAQYGPPSGKSHPMPTCHPQSAPCRCYLHDFASSQRFQDQHLYHSLGPVHRHSADVTPGESRRRATYGDERKVTRTKLLAIFSADLVDAAMDMFPLVVDPQMLAAEIIMMQSQNKMR</sequence>
<keyword evidence="7" id="KW-0378">Hydrolase</keyword>
<keyword evidence="14" id="KW-1185">Reference proteome</keyword>
<dbReference type="Gene3D" id="3.40.50.11980">
    <property type="match status" value="1"/>
</dbReference>
<organism evidence="13 14">
    <name type="scientific">Hippocampus comes</name>
    <name type="common">Tiger tail seahorse</name>
    <dbReference type="NCBI Taxonomy" id="109280"/>
    <lineage>
        <taxon>Eukaryota</taxon>
        <taxon>Metazoa</taxon>
        <taxon>Chordata</taxon>
        <taxon>Craniata</taxon>
        <taxon>Vertebrata</taxon>
        <taxon>Euteleostomi</taxon>
        <taxon>Actinopterygii</taxon>
        <taxon>Neopterygii</taxon>
        <taxon>Teleostei</taxon>
        <taxon>Neoteleostei</taxon>
        <taxon>Acanthomorphata</taxon>
        <taxon>Syngnathiaria</taxon>
        <taxon>Syngnathiformes</taxon>
        <taxon>Syngnathoidei</taxon>
        <taxon>Syngnathidae</taxon>
        <taxon>Hippocampus</taxon>
    </lineage>
</organism>
<dbReference type="GeneID" id="109523830"/>
<dbReference type="PROSITE" id="PS50103">
    <property type="entry name" value="ZF_C3H1"/>
    <property type="match status" value="1"/>
</dbReference>
<keyword evidence="5" id="KW-0255">Endonuclease</keyword>
<evidence type="ECO:0000256" key="3">
    <source>
        <dbReference type="ARBA" id="ARBA00022722"/>
    </source>
</evidence>
<dbReference type="Pfam" id="PF11977">
    <property type="entry name" value="RNase_Zc3h12a"/>
    <property type="match status" value="1"/>
</dbReference>
<evidence type="ECO:0000256" key="8">
    <source>
        <dbReference type="ARBA" id="ARBA00022833"/>
    </source>
</evidence>
<evidence type="ECO:0000313" key="13">
    <source>
        <dbReference type="Ensembl" id="ENSHCOP00000019147.1"/>
    </source>
</evidence>
<keyword evidence="3" id="KW-0540">Nuclease</keyword>
<evidence type="ECO:0000256" key="11">
    <source>
        <dbReference type="SAM" id="MobiDB-lite"/>
    </source>
</evidence>
<evidence type="ECO:0000256" key="6">
    <source>
        <dbReference type="ARBA" id="ARBA00022771"/>
    </source>
</evidence>
<dbReference type="InterPro" id="IPR051101">
    <property type="entry name" value="ZC3H12/N4BP1_RNase_Reg"/>
</dbReference>
<evidence type="ECO:0000256" key="4">
    <source>
        <dbReference type="ARBA" id="ARBA00022723"/>
    </source>
</evidence>
<proteinExistence type="inferred from homology"/>
<keyword evidence="9" id="KW-0460">Magnesium</keyword>
<evidence type="ECO:0000256" key="9">
    <source>
        <dbReference type="ARBA" id="ARBA00022842"/>
    </source>
</evidence>
<feature type="region of interest" description="Disordered" evidence="11">
    <location>
        <begin position="79"/>
        <end position="109"/>
    </location>
</feature>
<dbReference type="InterPro" id="IPR021869">
    <property type="entry name" value="RNase_Zc3h12_NYN"/>
</dbReference>
<evidence type="ECO:0000259" key="12">
    <source>
        <dbReference type="PROSITE" id="PS50103"/>
    </source>
</evidence>
<feature type="region of interest" description="Disordered" evidence="11">
    <location>
        <begin position="396"/>
        <end position="416"/>
    </location>
</feature>
<dbReference type="InterPro" id="IPR040546">
    <property type="entry name" value="Rege-1_UBA-like"/>
</dbReference>
<name>A0A3Q2YZT5_HIPCM</name>
<evidence type="ECO:0000256" key="7">
    <source>
        <dbReference type="ARBA" id="ARBA00022801"/>
    </source>
</evidence>
<evidence type="ECO:0000313" key="14">
    <source>
        <dbReference type="Proteomes" id="UP000264820"/>
    </source>
</evidence>
<dbReference type="Pfam" id="PF18561">
    <property type="entry name" value="Regnase_1_C"/>
    <property type="match status" value="1"/>
</dbReference>
<evidence type="ECO:0000256" key="2">
    <source>
        <dbReference type="ARBA" id="ARBA00010922"/>
    </source>
</evidence>
<evidence type="ECO:0000256" key="5">
    <source>
        <dbReference type="ARBA" id="ARBA00022759"/>
    </source>
</evidence>
<dbReference type="Pfam" id="PF18039">
    <property type="entry name" value="UBA_6"/>
    <property type="match status" value="1"/>
</dbReference>
<dbReference type="GeneTree" id="ENSGT00940000155107"/>
<dbReference type="GO" id="GO:0003730">
    <property type="term" value="F:mRNA 3'-UTR binding"/>
    <property type="evidence" value="ECO:0007669"/>
    <property type="project" value="Ensembl"/>
</dbReference>
<evidence type="ECO:0000256" key="10">
    <source>
        <dbReference type="PROSITE-ProRule" id="PRU00723"/>
    </source>
</evidence>
<dbReference type="GO" id="GO:0004521">
    <property type="term" value="F:RNA endonuclease activity"/>
    <property type="evidence" value="ECO:0007669"/>
    <property type="project" value="TreeGrafter"/>
</dbReference>
<protein>
    <submittedName>
        <fullName evidence="13">Zinc finger CCCH-type containing 12Ab</fullName>
    </submittedName>
</protein>
<evidence type="ECO:0000256" key="1">
    <source>
        <dbReference type="ARBA" id="ARBA00001946"/>
    </source>
</evidence>
<dbReference type="Proteomes" id="UP000264820">
    <property type="component" value="Unplaced"/>
</dbReference>
<keyword evidence="6 10" id="KW-0863">Zinc-finger</keyword>
<reference evidence="13" key="2">
    <citation type="submission" date="2025-09" db="UniProtKB">
        <authorList>
            <consortium name="Ensembl"/>
        </authorList>
    </citation>
    <scope>IDENTIFICATION</scope>
</reference>
<keyword evidence="8 10" id="KW-0862">Zinc</keyword>
<dbReference type="FunFam" id="3.40.50.11980:FF:000001">
    <property type="entry name" value="ZC3H12A isoform 1"/>
    <property type="match status" value="1"/>
</dbReference>
<feature type="domain" description="C3H1-type" evidence="12">
    <location>
        <begin position="274"/>
        <end position="299"/>
    </location>
</feature>
<accession>A0A3Q2YZT5</accession>
<dbReference type="GO" id="GO:0005634">
    <property type="term" value="C:nucleus"/>
    <property type="evidence" value="ECO:0007669"/>
    <property type="project" value="TreeGrafter"/>
</dbReference>
<dbReference type="GO" id="GO:0061158">
    <property type="term" value="P:3'-UTR-mediated mRNA destabilization"/>
    <property type="evidence" value="ECO:0007669"/>
    <property type="project" value="TreeGrafter"/>
</dbReference>
<feature type="compositionally biased region" description="Polar residues" evidence="11">
    <location>
        <begin position="79"/>
        <end position="97"/>
    </location>
</feature>
<dbReference type="OrthoDB" id="392925at2759"/>
<feature type="zinc finger region" description="C3H1-type" evidence="10">
    <location>
        <begin position="274"/>
        <end position="299"/>
    </location>
</feature>
<dbReference type="STRING" id="109280.ENSHCOP00000019147"/>
<dbReference type="GO" id="GO:0036464">
    <property type="term" value="C:cytoplasmic ribonucleoprotein granule"/>
    <property type="evidence" value="ECO:0007669"/>
    <property type="project" value="TreeGrafter"/>
</dbReference>
<dbReference type="KEGG" id="hcq:109523830"/>
<dbReference type="PANTHER" id="PTHR12876">
    <property type="entry name" value="N4BP1-RELATED"/>
    <property type="match status" value="1"/>
</dbReference>
<dbReference type="GO" id="GO:0016787">
    <property type="term" value="F:hydrolase activity"/>
    <property type="evidence" value="ECO:0007669"/>
    <property type="project" value="UniProtKB-KW"/>
</dbReference>
<dbReference type="Ensembl" id="ENSHCOT00000009466.1">
    <property type="protein sequence ID" value="ENSHCOP00000019147.1"/>
    <property type="gene ID" value="ENSHCOG00000004255.1"/>
</dbReference>